<dbReference type="Pfam" id="PF05283">
    <property type="entry name" value="MGC-24"/>
    <property type="match status" value="1"/>
</dbReference>
<reference evidence="10" key="2">
    <citation type="submission" date="2025-08" db="UniProtKB">
        <authorList>
            <consortium name="Ensembl"/>
        </authorList>
    </citation>
    <scope>IDENTIFICATION</scope>
</reference>
<comment type="subcellular location">
    <subcellularLocation>
        <location evidence="1">Membrane</location>
        <topology evidence="1">Single-pass type I membrane protein</topology>
    </subcellularLocation>
</comment>
<name>A0A8C9DWU6_PHOSS</name>
<reference evidence="10" key="3">
    <citation type="submission" date="2025-09" db="UniProtKB">
        <authorList>
            <consortium name="Ensembl"/>
        </authorList>
    </citation>
    <scope>IDENTIFICATION</scope>
</reference>
<comment type="similarity">
    <text evidence="2">Belongs to the CD164 family.</text>
</comment>
<keyword evidence="6" id="KW-0472">Membrane</keyword>
<evidence type="ECO:0000256" key="1">
    <source>
        <dbReference type="ARBA" id="ARBA00004479"/>
    </source>
</evidence>
<evidence type="ECO:0000256" key="9">
    <source>
        <dbReference type="SAM" id="SignalP"/>
    </source>
</evidence>
<evidence type="ECO:0000256" key="8">
    <source>
        <dbReference type="SAM" id="MobiDB-lite"/>
    </source>
</evidence>
<evidence type="ECO:0000256" key="2">
    <source>
        <dbReference type="ARBA" id="ARBA00005341"/>
    </source>
</evidence>
<evidence type="ECO:0000256" key="4">
    <source>
        <dbReference type="ARBA" id="ARBA00022729"/>
    </source>
</evidence>
<feature type="chain" id="PRO_5034879601" evidence="9">
    <location>
        <begin position="25"/>
        <end position="172"/>
    </location>
</feature>
<sequence length="172" mass="17559">MPGLRLPRLSAAGCLAALCGMSAAHTTTLASSATTLAALPTITSTASAPPPPLPPGTTPAPEICESRKCKGKSYCSDNPTVRDGKGVNSTEFCPRLPATPLPTNSAAKTTTPPSPSTACTTATTSGTTDTTSTPASQPVRKSTFGAASFVQGTVLVLEKRCHTRNYIPDLKK</sequence>
<accession>A0A8C9DWU6</accession>
<evidence type="ECO:0000256" key="6">
    <source>
        <dbReference type="ARBA" id="ARBA00023136"/>
    </source>
</evidence>
<dbReference type="GO" id="GO:0016020">
    <property type="term" value="C:membrane"/>
    <property type="evidence" value="ECO:0007669"/>
    <property type="project" value="UniProtKB-SubCell"/>
</dbReference>
<dbReference type="GO" id="GO:0005768">
    <property type="term" value="C:endosome"/>
    <property type="evidence" value="ECO:0007669"/>
    <property type="project" value="TreeGrafter"/>
</dbReference>
<feature type="region of interest" description="Disordered" evidence="8">
    <location>
        <begin position="96"/>
        <end position="139"/>
    </location>
</feature>
<protein>
    <submittedName>
        <fullName evidence="10">Uncharacterized protein</fullName>
    </submittedName>
</protein>
<keyword evidence="11" id="KW-1185">Reference proteome</keyword>
<keyword evidence="5" id="KW-1133">Transmembrane helix</keyword>
<evidence type="ECO:0000313" key="11">
    <source>
        <dbReference type="Proteomes" id="UP000694554"/>
    </source>
</evidence>
<evidence type="ECO:0000256" key="3">
    <source>
        <dbReference type="ARBA" id="ARBA00022692"/>
    </source>
</evidence>
<dbReference type="Ensembl" id="ENSPSNT00000001478.1">
    <property type="protein sequence ID" value="ENSPSNP00000001249.1"/>
    <property type="gene ID" value="ENSPSNG00000001006.1"/>
</dbReference>
<feature type="compositionally biased region" description="Low complexity" evidence="8">
    <location>
        <begin position="102"/>
        <end position="136"/>
    </location>
</feature>
<dbReference type="Proteomes" id="UP000694554">
    <property type="component" value="Chromosome 3"/>
</dbReference>
<dbReference type="AlphaFoldDB" id="A0A8C9DWU6"/>
<keyword evidence="4 9" id="KW-0732">Signal</keyword>
<evidence type="ECO:0000313" key="10">
    <source>
        <dbReference type="Ensembl" id="ENSPSNP00000001249.1"/>
    </source>
</evidence>
<dbReference type="InterPro" id="IPR007947">
    <property type="entry name" value="CD164_MGC24"/>
</dbReference>
<feature type="signal peptide" evidence="9">
    <location>
        <begin position="1"/>
        <end position="24"/>
    </location>
</feature>
<keyword evidence="7" id="KW-0325">Glycoprotein</keyword>
<evidence type="ECO:0000256" key="5">
    <source>
        <dbReference type="ARBA" id="ARBA00022989"/>
    </source>
</evidence>
<evidence type="ECO:0000256" key="7">
    <source>
        <dbReference type="ARBA" id="ARBA00023180"/>
    </source>
</evidence>
<dbReference type="PANTHER" id="PTHR11337">
    <property type="entry name" value="MUCIN/PORIMIN"/>
    <property type="match status" value="1"/>
</dbReference>
<proteinExistence type="inferred from homology"/>
<keyword evidence="3" id="KW-0812">Transmembrane</keyword>
<dbReference type="GO" id="GO:0005764">
    <property type="term" value="C:lysosome"/>
    <property type="evidence" value="ECO:0007669"/>
    <property type="project" value="TreeGrafter"/>
</dbReference>
<organism evidence="10 11">
    <name type="scientific">Phocoena sinus</name>
    <name type="common">Vaquita</name>
    <dbReference type="NCBI Taxonomy" id="42100"/>
    <lineage>
        <taxon>Eukaryota</taxon>
        <taxon>Metazoa</taxon>
        <taxon>Chordata</taxon>
        <taxon>Craniata</taxon>
        <taxon>Vertebrata</taxon>
        <taxon>Euteleostomi</taxon>
        <taxon>Mammalia</taxon>
        <taxon>Eutheria</taxon>
        <taxon>Laurasiatheria</taxon>
        <taxon>Artiodactyla</taxon>
        <taxon>Whippomorpha</taxon>
        <taxon>Cetacea</taxon>
        <taxon>Odontoceti</taxon>
        <taxon>Phocoenidae</taxon>
        <taxon>Phocoena</taxon>
    </lineage>
</organism>
<reference evidence="10" key="1">
    <citation type="submission" date="2019-08" db="EMBL/GenBank/DDBJ databases">
        <title>Phocoena sinus (Vaquita) genome, mPhoSin1, primary haplotype.</title>
        <authorList>
            <person name="Morin P."/>
            <person name="Mountcastle J."/>
            <person name="Fungtammasan C."/>
            <person name="Rhie A."/>
            <person name="Rojas-Bracho L."/>
            <person name="Smith C.R."/>
            <person name="Taylor B.L."/>
            <person name="Gulland F.M.D."/>
            <person name="Musser W."/>
            <person name="Houck M."/>
            <person name="Haase B."/>
            <person name="Paez S."/>
            <person name="Howe K."/>
            <person name="Torrance J."/>
            <person name="Formenti G."/>
            <person name="Phillippy A."/>
            <person name="Ryder O."/>
            <person name="Jarvis E.D."/>
            <person name="Fedrigo O."/>
        </authorList>
    </citation>
    <scope>NUCLEOTIDE SEQUENCE [LARGE SCALE GENOMIC DNA]</scope>
</reference>
<dbReference type="PANTHER" id="PTHR11337:SF12">
    <property type="entry name" value="SIALOMUCIN CORE PROTEIN 24"/>
    <property type="match status" value="1"/>
</dbReference>
<dbReference type="PRINTS" id="PR01701">
    <property type="entry name" value="CD164ANTIGEN"/>
</dbReference>